<keyword evidence="1" id="KW-1133">Transmembrane helix</keyword>
<dbReference type="STRING" id="1121322.SAMN02745136_00795"/>
<organism evidence="2 3">
    <name type="scientific">Anaerocolumna jejuensis DSM 15929</name>
    <dbReference type="NCBI Taxonomy" id="1121322"/>
    <lineage>
        <taxon>Bacteria</taxon>
        <taxon>Bacillati</taxon>
        <taxon>Bacillota</taxon>
        <taxon>Clostridia</taxon>
        <taxon>Lachnospirales</taxon>
        <taxon>Lachnospiraceae</taxon>
        <taxon>Anaerocolumna</taxon>
    </lineage>
</organism>
<name>A0A1M6M147_9FIRM</name>
<keyword evidence="1" id="KW-0812">Transmembrane</keyword>
<keyword evidence="1" id="KW-0472">Membrane</keyword>
<proteinExistence type="predicted"/>
<feature type="transmembrane region" description="Helical" evidence="1">
    <location>
        <begin position="12"/>
        <end position="30"/>
    </location>
</feature>
<gene>
    <name evidence="2" type="ORF">SAMN02745136_00795</name>
</gene>
<protein>
    <submittedName>
        <fullName evidence="2">Uncharacterized protein</fullName>
    </submittedName>
</protein>
<reference evidence="2 3" key="1">
    <citation type="submission" date="2016-11" db="EMBL/GenBank/DDBJ databases">
        <authorList>
            <person name="Jaros S."/>
            <person name="Januszkiewicz K."/>
            <person name="Wedrychowicz H."/>
        </authorList>
    </citation>
    <scope>NUCLEOTIDE SEQUENCE [LARGE SCALE GENOMIC DNA]</scope>
    <source>
        <strain evidence="2 3">DSM 15929</strain>
    </source>
</reference>
<dbReference type="Proteomes" id="UP000184386">
    <property type="component" value="Unassembled WGS sequence"/>
</dbReference>
<evidence type="ECO:0000313" key="2">
    <source>
        <dbReference type="EMBL" id="SHJ77164.1"/>
    </source>
</evidence>
<feature type="transmembrane region" description="Helical" evidence="1">
    <location>
        <begin position="50"/>
        <end position="69"/>
    </location>
</feature>
<accession>A0A1M6M147</accession>
<evidence type="ECO:0000256" key="1">
    <source>
        <dbReference type="SAM" id="Phobius"/>
    </source>
</evidence>
<keyword evidence="3" id="KW-1185">Reference proteome</keyword>
<dbReference type="EMBL" id="FRAC01000007">
    <property type="protein sequence ID" value="SHJ77164.1"/>
    <property type="molecule type" value="Genomic_DNA"/>
</dbReference>
<evidence type="ECO:0000313" key="3">
    <source>
        <dbReference type="Proteomes" id="UP000184386"/>
    </source>
</evidence>
<dbReference type="AlphaFoldDB" id="A0A1M6M147"/>
<sequence length="101" mass="11191">MKYFDRTRKLSTALICIGILFLLIIIYLIISPAGNQVMEFSNGNSVRAAVYIACSFTMFLSNMLIGIALKCLEISAVFISQAALQTPVPVFSCSAYKYQYS</sequence>